<evidence type="ECO:0000313" key="8">
    <source>
        <dbReference type="EMBL" id="ODV64867.1"/>
    </source>
</evidence>
<dbReference type="AlphaFoldDB" id="A0A1E4RC86"/>
<evidence type="ECO:0000259" key="7">
    <source>
        <dbReference type="Pfam" id="PF14378"/>
    </source>
</evidence>
<accession>A0A1E4RC86</accession>
<feature type="compositionally biased region" description="Low complexity" evidence="5">
    <location>
        <begin position="126"/>
        <end position="161"/>
    </location>
</feature>
<evidence type="ECO:0000256" key="1">
    <source>
        <dbReference type="ARBA" id="ARBA00004141"/>
    </source>
</evidence>
<evidence type="ECO:0000256" key="6">
    <source>
        <dbReference type="SAM" id="Phobius"/>
    </source>
</evidence>
<evidence type="ECO:0000256" key="4">
    <source>
        <dbReference type="ARBA" id="ARBA00023136"/>
    </source>
</evidence>
<name>A0A1E4RC86_9ASCO</name>
<protein>
    <recommendedName>
        <fullName evidence="7">Inositolphosphotransferase Aur1/Ipt1 domain-containing protein</fullName>
    </recommendedName>
</protein>
<feature type="transmembrane region" description="Helical" evidence="6">
    <location>
        <begin position="355"/>
        <end position="374"/>
    </location>
</feature>
<dbReference type="GeneID" id="30997882"/>
<gene>
    <name evidence="8" type="ORF">HYPBUDRAFT_244383</name>
</gene>
<keyword evidence="3 6" id="KW-1133">Transmembrane helix</keyword>
<dbReference type="PANTHER" id="PTHR31310">
    <property type="match status" value="1"/>
</dbReference>
<dbReference type="GO" id="GO:0006676">
    <property type="term" value="P:mannosyl diphosphorylinositol ceramide metabolic process"/>
    <property type="evidence" value="ECO:0007669"/>
    <property type="project" value="TreeGrafter"/>
</dbReference>
<keyword evidence="9" id="KW-1185">Reference proteome</keyword>
<dbReference type="GO" id="GO:0070916">
    <property type="term" value="C:inositol phosphoceramide synthase complex"/>
    <property type="evidence" value="ECO:0007669"/>
    <property type="project" value="TreeGrafter"/>
</dbReference>
<feature type="transmembrane region" description="Helical" evidence="6">
    <location>
        <begin position="403"/>
        <end position="422"/>
    </location>
</feature>
<feature type="transmembrane region" description="Helical" evidence="6">
    <location>
        <begin position="77"/>
        <end position="94"/>
    </location>
</feature>
<dbReference type="GO" id="GO:0030148">
    <property type="term" value="P:sphingolipid biosynthetic process"/>
    <property type="evidence" value="ECO:0007669"/>
    <property type="project" value="TreeGrafter"/>
</dbReference>
<feature type="transmembrane region" description="Helical" evidence="6">
    <location>
        <begin position="26"/>
        <end position="49"/>
    </location>
</feature>
<feature type="compositionally biased region" description="Low complexity" evidence="5">
    <location>
        <begin position="177"/>
        <end position="189"/>
    </location>
</feature>
<proteinExistence type="predicted"/>
<feature type="region of interest" description="Disordered" evidence="5">
    <location>
        <begin position="177"/>
        <end position="208"/>
    </location>
</feature>
<reference evidence="9" key="1">
    <citation type="submission" date="2016-05" db="EMBL/GenBank/DDBJ databases">
        <title>Comparative genomics of biotechnologically important yeasts.</title>
        <authorList>
            <consortium name="DOE Joint Genome Institute"/>
            <person name="Riley R."/>
            <person name="Haridas S."/>
            <person name="Wolfe K.H."/>
            <person name="Lopes M.R."/>
            <person name="Hittinger C.T."/>
            <person name="Goker M."/>
            <person name="Salamov A."/>
            <person name="Wisecaver J."/>
            <person name="Long T.M."/>
            <person name="Aerts A.L."/>
            <person name="Barry K."/>
            <person name="Choi C."/>
            <person name="Clum A."/>
            <person name="Coughlan A.Y."/>
            <person name="Deshpande S."/>
            <person name="Douglass A.P."/>
            <person name="Hanson S.J."/>
            <person name="Klenk H.-P."/>
            <person name="Labutti K."/>
            <person name="Lapidus A."/>
            <person name="Lindquist E."/>
            <person name="Lipzen A."/>
            <person name="Meier-Kolthoff J.P."/>
            <person name="Ohm R.A."/>
            <person name="Otillar R.P."/>
            <person name="Pangilinan J."/>
            <person name="Peng Y."/>
            <person name="Rokas A."/>
            <person name="Rosa C.A."/>
            <person name="Scheuner C."/>
            <person name="Sibirny A.A."/>
            <person name="Slot J.C."/>
            <person name="Stielow J.B."/>
            <person name="Sun H."/>
            <person name="Kurtzman C.P."/>
            <person name="Blackwell M."/>
            <person name="Grigoriev I.V."/>
            <person name="Jeffries T.W."/>
        </authorList>
    </citation>
    <scope>NUCLEOTIDE SEQUENCE [LARGE SCALE GENOMIC DNA]</scope>
    <source>
        <strain evidence="9">NRRL Y-1933</strain>
    </source>
</reference>
<dbReference type="OrthoDB" id="5784at2759"/>
<evidence type="ECO:0000256" key="5">
    <source>
        <dbReference type="SAM" id="MobiDB-lite"/>
    </source>
</evidence>
<comment type="subcellular location">
    <subcellularLocation>
        <location evidence="1">Membrane</location>
        <topology evidence="1">Multi-pass membrane protein</topology>
    </subcellularLocation>
</comment>
<dbReference type="PANTHER" id="PTHR31310:SF8">
    <property type="entry name" value="INOSITOLPHOSPHOTRANSFERASE 1"/>
    <property type="match status" value="1"/>
</dbReference>
<feature type="domain" description="Inositolphosphotransferase Aur1/Ipt1" evidence="7">
    <location>
        <begin position="247"/>
        <end position="416"/>
    </location>
</feature>
<dbReference type="CDD" id="cd03386">
    <property type="entry name" value="PAP2_Aur1_like"/>
    <property type="match status" value="1"/>
</dbReference>
<dbReference type="GO" id="GO:0016020">
    <property type="term" value="C:membrane"/>
    <property type="evidence" value="ECO:0007669"/>
    <property type="project" value="UniProtKB-SubCell"/>
</dbReference>
<keyword evidence="2 6" id="KW-0812">Transmembrane</keyword>
<sequence length="466" mass="54265">MKTSLNKMVKFSHFFLKNLLNTKQPIFFILDIIINSSLLLCWIFLIKFVNVVPKEFRPKIFHRLCLRLDGYIFNNNIGWFLSLISLITGSFILYNRYFNLDDDETDIESEDEEEYEYPPFIPPSPLSNKLPNPLTNPIITTDSPISSSSSSSLTSPNISKSQSNLHLPYQSFELSSSSTTLQPTSPISSGSNSLEIENNEEKIQERPSSALSNEKNYWNLTPPILLTTSMIILHYIYQYNLTFSITRQKFIISWVFYVIFHFLTPILIGIWLHLFHVPGSLKLFSLSCGLQNVIILLTHLIFPNVPPLFIKLYGENLIPNYDMTYTDGITRQDIKVPTYMYKSVYYAAPNKFSCFPLLHLAMAVMSLLFVCHYARWNLPKILMAIHLVLQWWSSIYLDHHWRIDLLAGVFYSIFVFTLIKYWKNHGLLAIDKKFKFARFRLDFINGSTFGMRLFKNTKFSKFFDPA</sequence>
<evidence type="ECO:0000313" key="9">
    <source>
        <dbReference type="Proteomes" id="UP000095085"/>
    </source>
</evidence>
<dbReference type="InterPro" id="IPR026841">
    <property type="entry name" value="Aur1/Ipt1"/>
</dbReference>
<dbReference type="InterPro" id="IPR052185">
    <property type="entry name" value="IPC_Synthase-Related"/>
</dbReference>
<organism evidence="8 9">
    <name type="scientific">Hyphopichia burtonii NRRL Y-1933</name>
    <dbReference type="NCBI Taxonomy" id="984485"/>
    <lineage>
        <taxon>Eukaryota</taxon>
        <taxon>Fungi</taxon>
        <taxon>Dikarya</taxon>
        <taxon>Ascomycota</taxon>
        <taxon>Saccharomycotina</taxon>
        <taxon>Pichiomycetes</taxon>
        <taxon>Debaryomycetaceae</taxon>
        <taxon>Hyphopichia</taxon>
    </lineage>
</organism>
<dbReference type="RefSeq" id="XP_020073934.1">
    <property type="nucleotide sequence ID" value="XM_020223333.1"/>
</dbReference>
<evidence type="ECO:0000256" key="2">
    <source>
        <dbReference type="ARBA" id="ARBA00022692"/>
    </source>
</evidence>
<evidence type="ECO:0000256" key="3">
    <source>
        <dbReference type="ARBA" id="ARBA00022989"/>
    </source>
</evidence>
<feature type="transmembrane region" description="Helical" evidence="6">
    <location>
        <begin position="217"/>
        <end position="238"/>
    </location>
</feature>
<dbReference type="STRING" id="984485.A0A1E4RC86"/>
<dbReference type="Pfam" id="PF14378">
    <property type="entry name" value="PAP2_3"/>
    <property type="match status" value="1"/>
</dbReference>
<keyword evidence="4 6" id="KW-0472">Membrane</keyword>
<feature type="transmembrane region" description="Helical" evidence="6">
    <location>
        <begin position="250"/>
        <end position="271"/>
    </location>
</feature>
<feature type="region of interest" description="Disordered" evidence="5">
    <location>
        <begin position="108"/>
        <end position="162"/>
    </location>
</feature>
<dbReference type="EMBL" id="KV454546">
    <property type="protein sequence ID" value="ODV64867.1"/>
    <property type="molecule type" value="Genomic_DNA"/>
</dbReference>
<dbReference type="Proteomes" id="UP000095085">
    <property type="component" value="Unassembled WGS sequence"/>
</dbReference>